<keyword evidence="1" id="KW-0812">Transmembrane</keyword>
<reference evidence="2 3" key="1">
    <citation type="submission" date="2024-10" db="EMBL/GenBank/DDBJ databases">
        <title>The Natural Products Discovery Center: Release of the First 8490 Sequenced Strains for Exploring Actinobacteria Biosynthetic Diversity.</title>
        <authorList>
            <person name="Kalkreuter E."/>
            <person name="Kautsar S.A."/>
            <person name="Yang D."/>
            <person name="Bader C.D."/>
            <person name="Teijaro C.N."/>
            <person name="Fluegel L."/>
            <person name="Davis C.M."/>
            <person name="Simpson J.R."/>
            <person name="Lauterbach L."/>
            <person name="Steele A.D."/>
            <person name="Gui C."/>
            <person name="Meng S."/>
            <person name="Li G."/>
            <person name="Viehrig K."/>
            <person name="Ye F."/>
            <person name="Su P."/>
            <person name="Kiefer A.F."/>
            <person name="Nichols A."/>
            <person name="Cepeda A.J."/>
            <person name="Yan W."/>
            <person name="Fan B."/>
            <person name="Jiang Y."/>
            <person name="Adhikari A."/>
            <person name="Zheng C.-J."/>
            <person name="Schuster L."/>
            <person name="Cowan T.M."/>
            <person name="Smanski M.J."/>
            <person name="Chevrette M.G."/>
            <person name="De Carvalho L.P.S."/>
            <person name="Shen B."/>
        </authorList>
    </citation>
    <scope>NUCLEOTIDE SEQUENCE [LARGE SCALE GENOMIC DNA]</scope>
    <source>
        <strain evidence="2 3">NPDC050545</strain>
    </source>
</reference>
<feature type="transmembrane region" description="Helical" evidence="1">
    <location>
        <begin position="34"/>
        <end position="53"/>
    </location>
</feature>
<keyword evidence="3" id="KW-1185">Reference proteome</keyword>
<evidence type="ECO:0000313" key="2">
    <source>
        <dbReference type="EMBL" id="MFI6500367.1"/>
    </source>
</evidence>
<keyword evidence="1" id="KW-0472">Membrane</keyword>
<proteinExistence type="predicted"/>
<gene>
    <name evidence="2" type="ORF">ACIBG2_23515</name>
</gene>
<dbReference type="Proteomes" id="UP001612741">
    <property type="component" value="Unassembled WGS sequence"/>
</dbReference>
<name>A0ABW7YWQ4_9ACTN</name>
<dbReference type="EMBL" id="JBITGY010000006">
    <property type="protein sequence ID" value="MFI6500367.1"/>
    <property type="molecule type" value="Genomic_DNA"/>
</dbReference>
<comment type="caution">
    <text evidence="2">The sequence shown here is derived from an EMBL/GenBank/DDBJ whole genome shotgun (WGS) entry which is preliminary data.</text>
</comment>
<dbReference type="RefSeq" id="WP_397084229.1">
    <property type="nucleotide sequence ID" value="NZ_JBITGY010000006.1"/>
</dbReference>
<organism evidence="2 3">
    <name type="scientific">Nonomuraea typhae</name>
    <dbReference type="NCBI Taxonomy" id="2603600"/>
    <lineage>
        <taxon>Bacteria</taxon>
        <taxon>Bacillati</taxon>
        <taxon>Actinomycetota</taxon>
        <taxon>Actinomycetes</taxon>
        <taxon>Streptosporangiales</taxon>
        <taxon>Streptosporangiaceae</taxon>
        <taxon>Nonomuraea</taxon>
    </lineage>
</organism>
<evidence type="ECO:0000313" key="3">
    <source>
        <dbReference type="Proteomes" id="UP001612741"/>
    </source>
</evidence>
<sequence>MSLWKKIGLALLAAFVMVIVGLLALIFIPGAWKVLLIFVAVVGVIGFGFFVWMENHHPRDVAKQRADEEARWRRPGDDY</sequence>
<feature type="transmembrane region" description="Helical" evidence="1">
    <location>
        <begin position="7"/>
        <end position="28"/>
    </location>
</feature>
<protein>
    <submittedName>
        <fullName evidence="2">Uncharacterized protein</fullName>
    </submittedName>
</protein>
<accession>A0ABW7YWQ4</accession>
<evidence type="ECO:0000256" key="1">
    <source>
        <dbReference type="SAM" id="Phobius"/>
    </source>
</evidence>
<keyword evidence="1" id="KW-1133">Transmembrane helix</keyword>